<dbReference type="OrthoDB" id="6638618at2"/>
<comment type="caution">
    <text evidence="1">The sequence shown here is derived from an EMBL/GenBank/DDBJ whole genome shotgun (WGS) entry which is preliminary data.</text>
</comment>
<evidence type="ECO:0000313" key="1">
    <source>
        <dbReference type="EMBL" id="TWT23605.1"/>
    </source>
</evidence>
<reference evidence="1 2" key="1">
    <citation type="journal article" date="2008" name="Int. J. Syst. Evol. Microbiol.">
        <title>Luteimonas marina sp. nov., isolated from seawater.</title>
        <authorList>
            <person name="Baik K.S."/>
            <person name="Park S.C."/>
            <person name="Kim M.S."/>
            <person name="Kim E.M."/>
            <person name="Park C."/>
            <person name="Chun J."/>
            <person name="Seong C.N."/>
        </authorList>
    </citation>
    <scope>NUCLEOTIDE SEQUENCE [LARGE SCALE GENOMIC DNA]</scope>
    <source>
        <strain evidence="1 2">FR1330</strain>
    </source>
</reference>
<dbReference type="Proteomes" id="UP000319980">
    <property type="component" value="Unassembled WGS sequence"/>
</dbReference>
<sequence length="157" mass="15979">MCEPVTLGIIMGASSLLAGGSAVHQGQTQKNYNNYLANQAEADARAEAGAAQVEAERIRKAGKKQRSEAIAALAASGVDVNSGTALVIDREIARGAEEDAFLTMAGGSDRAARLSADASGRRGAASRAGTAGYINAASTLLQAGTNYGRGWKKPRGG</sequence>
<keyword evidence="2" id="KW-1185">Reference proteome</keyword>
<proteinExistence type="predicted"/>
<protein>
    <submittedName>
        <fullName evidence="1">Uncharacterized protein</fullName>
    </submittedName>
</protein>
<organism evidence="1 2">
    <name type="scientific">Luteimonas marina</name>
    <dbReference type="NCBI Taxonomy" id="488485"/>
    <lineage>
        <taxon>Bacteria</taxon>
        <taxon>Pseudomonadati</taxon>
        <taxon>Pseudomonadota</taxon>
        <taxon>Gammaproteobacteria</taxon>
        <taxon>Lysobacterales</taxon>
        <taxon>Lysobacteraceae</taxon>
        <taxon>Luteimonas</taxon>
    </lineage>
</organism>
<gene>
    <name evidence="1" type="ORF">FQY83_02960</name>
</gene>
<dbReference type="EMBL" id="VOHK01000001">
    <property type="protein sequence ID" value="TWT23605.1"/>
    <property type="molecule type" value="Genomic_DNA"/>
</dbReference>
<dbReference type="RefSeq" id="WP_146384884.1">
    <property type="nucleotide sequence ID" value="NZ_VOHK01000001.1"/>
</dbReference>
<accession>A0A5C5UDR2</accession>
<dbReference type="AlphaFoldDB" id="A0A5C5UDR2"/>
<evidence type="ECO:0000313" key="2">
    <source>
        <dbReference type="Proteomes" id="UP000319980"/>
    </source>
</evidence>
<name>A0A5C5UDR2_9GAMM</name>